<evidence type="ECO:0000313" key="4">
    <source>
        <dbReference type="EMBL" id="CAH1801099.1"/>
    </source>
</evidence>
<accession>A0A8S4QAY4</accession>
<dbReference type="SUPFAM" id="SSF48371">
    <property type="entry name" value="ARM repeat"/>
    <property type="match status" value="1"/>
</dbReference>
<name>A0A8S4QAY4_OWEFU</name>
<dbReference type="PANTHER" id="PTHR13366">
    <property type="entry name" value="MALARIA ANTIGEN-RELATED"/>
    <property type="match status" value="1"/>
</dbReference>
<gene>
    <name evidence="4" type="ORF">OFUS_LOCUS24919</name>
</gene>
<dbReference type="AlphaFoldDB" id="A0A8S4QAY4"/>
<dbReference type="EMBL" id="CAIIXF020000012">
    <property type="protein sequence ID" value="CAH1801099.1"/>
    <property type="molecule type" value="Genomic_DNA"/>
</dbReference>
<sequence>MAGMSFYFENEVEKYRKYRSKLITIVYRGDEGFKKDINLYIDELNSIEYTQKIAGNEEACQLLCHCCTLVPTQLDQLLTKFAQLTVNLITKLQMELSDKCLNILVEYYVLALQQCPQWTWPDILHALATVLYENGHRIEQYEEMLLSEGGLLVSMIQESHEEEVIKGALICLENACIRVSLEKYIPEKFALVCFKTFAKILEQAKGAKMEEVSHCKLIVHALRGLQNVIVGLNALQTDQLGLVLAIIKVYIYFGTPQEIPLTTNMCLYPTPMSQYAGAVSPNRIPLQPPSPTPKAAPKVANKKNKKRRPKKVESQQDDEDQSKFQNRFTPGHQFLSSSLGSSSHDTFSLRPHWNRISSSESEYSDTEGEQAVKTRSIFSRVRLAALSCLLSVVKITERKIMFGYWSAFIPDSPGGQTQTLFTTILKDGIPKVRCNALTVLTALLEGSKQYLAVASEDSKNDQFAFTSYSFTLSSMVKQLHTNLLMTLASENSPLAITQTIKCLATLVINVPYQKFKPGLLSRVAKQIKPFVTHRDPNIRVACLTCYGSIVTVNAPLLEVFYILNPIKSTNKPKDGASEVSQNSSGTSQNAMDVTKDTSEVSQNTTSSETNFSDGAQSGSQTPGSGSLTPRLEQMTNVLPSQETPWLVRLCVGIIRHTDDSLTLSGSGCPTRPSGATEPLPVVLEALQVLVHLAKSYFPLIRHSVVLLRDTIQYCCEEADPSVQLHGAKLLEALGPMILTQIQPAVDAPSNADRLTLKEGVDFWLSILDKPIRSGIQNQNHAQLRATICDCISNIGAKVFEQFSMRHRISCVTLLLGVTSDEDCHVRASAIRALGVFVLYPCLREDVCFVADTANKVIELMEESNLSVRIKTAWVLGNISDALVVNKEENDEAFLEDFSDVLLLRLFNVASKAAQDNDKVKSNGVRAIGNLVRYIQPRSWGKKNVVEAIDQAIIALTKAVTSGSMKARWNACYAVGNMFKNPLLPVGTANWTSQIYSSLCSVVKDCKNYKVRINAALALSNIQQRSMYGDSGMFLSVWRSLIEALESTEDIHDFADYKYRDTLVDQICVTVVQLVCLIAVDDLVALGALFFDKSQHVDMYLSKHIVNISSLEGADRTDKESKLQEAVEHMRKLSESQLTKEQHSAWQILTDILEKPVQVKESAKETRERSGFLETYD</sequence>
<evidence type="ECO:0000256" key="1">
    <source>
        <dbReference type="ARBA" id="ARBA00015263"/>
    </source>
</evidence>
<feature type="compositionally biased region" description="Basic residues" evidence="2">
    <location>
        <begin position="300"/>
        <end position="310"/>
    </location>
</feature>
<feature type="region of interest" description="Disordered" evidence="2">
    <location>
        <begin position="279"/>
        <end position="328"/>
    </location>
</feature>
<dbReference type="Proteomes" id="UP000749559">
    <property type="component" value="Unassembled WGS sequence"/>
</dbReference>
<dbReference type="OrthoDB" id="66533at2759"/>
<feature type="region of interest" description="Disordered" evidence="2">
    <location>
        <begin position="570"/>
        <end position="630"/>
    </location>
</feature>
<reference evidence="4" key="1">
    <citation type="submission" date="2022-03" db="EMBL/GenBank/DDBJ databases">
        <authorList>
            <person name="Martin C."/>
        </authorList>
    </citation>
    <scope>NUCLEOTIDE SEQUENCE</scope>
</reference>
<comment type="caution">
    <text evidence="4">The sequence shown here is derived from an EMBL/GenBank/DDBJ whole genome shotgun (WGS) entry which is preliminary data.</text>
</comment>
<dbReference type="InterPro" id="IPR052107">
    <property type="entry name" value="HEAT6"/>
</dbReference>
<keyword evidence="5" id="KW-1185">Reference proteome</keyword>
<proteinExistence type="predicted"/>
<evidence type="ECO:0000256" key="2">
    <source>
        <dbReference type="SAM" id="MobiDB-lite"/>
    </source>
</evidence>
<feature type="domain" description="DUF4042" evidence="3">
    <location>
        <begin position="380"/>
        <end position="559"/>
    </location>
</feature>
<dbReference type="Pfam" id="PF13251">
    <property type="entry name" value="DUF4042"/>
    <property type="match status" value="1"/>
</dbReference>
<evidence type="ECO:0000313" key="5">
    <source>
        <dbReference type="Proteomes" id="UP000749559"/>
    </source>
</evidence>
<dbReference type="Gene3D" id="1.25.10.10">
    <property type="entry name" value="Leucine-rich Repeat Variant"/>
    <property type="match status" value="2"/>
</dbReference>
<dbReference type="InterPro" id="IPR011989">
    <property type="entry name" value="ARM-like"/>
</dbReference>
<feature type="compositionally biased region" description="Polar residues" evidence="2">
    <location>
        <begin position="578"/>
        <end position="591"/>
    </location>
</feature>
<feature type="compositionally biased region" description="Polar residues" evidence="2">
    <location>
        <begin position="599"/>
        <end position="630"/>
    </location>
</feature>
<dbReference type="PANTHER" id="PTHR13366:SF0">
    <property type="entry name" value="HEAT REPEAT-CONTAINING PROTEIN 6"/>
    <property type="match status" value="1"/>
</dbReference>
<protein>
    <recommendedName>
        <fullName evidence="1">HEAT repeat-containing protein 6</fullName>
    </recommendedName>
</protein>
<dbReference type="InterPro" id="IPR025283">
    <property type="entry name" value="DUF4042"/>
</dbReference>
<dbReference type="InterPro" id="IPR016024">
    <property type="entry name" value="ARM-type_fold"/>
</dbReference>
<evidence type="ECO:0000259" key="3">
    <source>
        <dbReference type="Pfam" id="PF13251"/>
    </source>
</evidence>
<organism evidence="4 5">
    <name type="scientific">Owenia fusiformis</name>
    <name type="common">Polychaete worm</name>
    <dbReference type="NCBI Taxonomy" id="6347"/>
    <lineage>
        <taxon>Eukaryota</taxon>
        <taxon>Metazoa</taxon>
        <taxon>Spiralia</taxon>
        <taxon>Lophotrochozoa</taxon>
        <taxon>Annelida</taxon>
        <taxon>Polychaeta</taxon>
        <taxon>Sedentaria</taxon>
        <taxon>Canalipalpata</taxon>
        <taxon>Sabellida</taxon>
        <taxon>Oweniida</taxon>
        <taxon>Oweniidae</taxon>
        <taxon>Owenia</taxon>
    </lineage>
</organism>